<dbReference type="AlphaFoldDB" id="A0A2G9TE28"/>
<sequence>MDTKTTEKQIDYRDYIIIHLRGGRLVMEMSMNGIAPVNLEVASTALNDGTWHELAVTQIGKASFSSLQ</sequence>
<dbReference type="Pfam" id="PF00054">
    <property type="entry name" value="Laminin_G_1"/>
    <property type="match status" value="1"/>
</dbReference>
<proteinExistence type="predicted"/>
<dbReference type="EMBL" id="KZ380601">
    <property type="protein sequence ID" value="PIO56211.1"/>
    <property type="molecule type" value="Genomic_DNA"/>
</dbReference>
<evidence type="ECO:0000259" key="2">
    <source>
        <dbReference type="PROSITE" id="PS50025"/>
    </source>
</evidence>
<dbReference type="SUPFAM" id="SSF49899">
    <property type="entry name" value="Concanavalin A-like lectins/glucanases"/>
    <property type="match status" value="1"/>
</dbReference>
<dbReference type="PROSITE" id="PS50025">
    <property type="entry name" value="LAM_G_DOMAIN"/>
    <property type="match status" value="1"/>
</dbReference>
<dbReference type="Proteomes" id="UP000230423">
    <property type="component" value="Unassembled WGS sequence"/>
</dbReference>
<comment type="caution">
    <text evidence="1">Lacks conserved residue(s) required for the propagation of feature annotation.</text>
</comment>
<evidence type="ECO:0000313" key="3">
    <source>
        <dbReference type="EMBL" id="PIO56211.1"/>
    </source>
</evidence>
<evidence type="ECO:0000256" key="1">
    <source>
        <dbReference type="PROSITE-ProRule" id="PRU00122"/>
    </source>
</evidence>
<gene>
    <name evidence="3" type="ORF">TELCIR_22394</name>
</gene>
<accession>A0A2G9TE28</accession>
<dbReference type="InterPro" id="IPR001791">
    <property type="entry name" value="Laminin_G"/>
</dbReference>
<organism evidence="3 4">
    <name type="scientific">Teladorsagia circumcincta</name>
    <name type="common">Brown stomach worm</name>
    <name type="synonym">Ostertagia circumcincta</name>
    <dbReference type="NCBI Taxonomy" id="45464"/>
    <lineage>
        <taxon>Eukaryota</taxon>
        <taxon>Metazoa</taxon>
        <taxon>Ecdysozoa</taxon>
        <taxon>Nematoda</taxon>
        <taxon>Chromadorea</taxon>
        <taxon>Rhabditida</taxon>
        <taxon>Rhabditina</taxon>
        <taxon>Rhabditomorpha</taxon>
        <taxon>Strongyloidea</taxon>
        <taxon>Trichostrongylidae</taxon>
        <taxon>Teladorsagia</taxon>
    </lineage>
</organism>
<evidence type="ECO:0000313" key="4">
    <source>
        <dbReference type="Proteomes" id="UP000230423"/>
    </source>
</evidence>
<dbReference type="InterPro" id="IPR013320">
    <property type="entry name" value="ConA-like_dom_sf"/>
</dbReference>
<protein>
    <recommendedName>
        <fullName evidence="2">Laminin G domain-containing protein</fullName>
    </recommendedName>
</protein>
<name>A0A2G9TE28_TELCI</name>
<reference evidence="3 4" key="1">
    <citation type="submission" date="2015-09" db="EMBL/GenBank/DDBJ databases">
        <title>Draft genome of the parasitic nematode Teladorsagia circumcincta isolate WARC Sus (inbred).</title>
        <authorList>
            <person name="Mitreva M."/>
        </authorList>
    </citation>
    <scope>NUCLEOTIDE SEQUENCE [LARGE SCALE GENOMIC DNA]</scope>
    <source>
        <strain evidence="3 4">S</strain>
    </source>
</reference>
<keyword evidence="4" id="KW-1185">Reference proteome</keyword>
<dbReference type="Gene3D" id="2.60.120.200">
    <property type="match status" value="1"/>
</dbReference>
<feature type="domain" description="Laminin G" evidence="2">
    <location>
        <begin position="1"/>
        <end position="68"/>
    </location>
</feature>